<keyword evidence="2" id="KW-0804">Transcription</keyword>
<dbReference type="SUPFAM" id="SSF46689">
    <property type="entry name" value="Homeodomain-like"/>
    <property type="match status" value="2"/>
</dbReference>
<dbReference type="Proteomes" id="UP000618931">
    <property type="component" value="Unassembled WGS sequence"/>
</dbReference>
<gene>
    <name evidence="4" type="ORF">I2H31_16815</name>
</gene>
<reference evidence="4 5" key="1">
    <citation type="submission" date="2020-11" db="EMBL/GenBank/DDBJ databases">
        <authorList>
            <person name="Kim M.K."/>
        </authorList>
    </citation>
    <scope>NUCLEOTIDE SEQUENCE [LARGE SCALE GENOMIC DNA]</scope>
    <source>
        <strain evidence="4 5">BT662</strain>
    </source>
</reference>
<dbReference type="InterPro" id="IPR009057">
    <property type="entry name" value="Homeodomain-like_sf"/>
</dbReference>
<dbReference type="SUPFAM" id="SSF52317">
    <property type="entry name" value="Class I glutamine amidotransferase-like"/>
    <property type="match status" value="1"/>
</dbReference>
<proteinExistence type="predicted"/>
<keyword evidence="5" id="KW-1185">Reference proteome</keyword>
<dbReference type="RefSeq" id="WP_196294212.1">
    <property type="nucleotide sequence ID" value="NZ_JADQDM010000009.1"/>
</dbReference>
<dbReference type="InterPro" id="IPR018060">
    <property type="entry name" value="HTH_AraC"/>
</dbReference>
<dbReference type="Pfam" id="PF12833">
    <property type="entry name" value="HTH_18"/>
    <property type="match status" value="1"/>
</dbReference>
<dbReference type="InterPro" id="IPR029062">
    <property type="entry name" value="Class_I_gatase-like"/>
</dbReference>
<dbReference type="Pfam" id="PF01965">
    <property type="entry name" value="DJ-1_PfpI"/>
    <property type="match status" value="1"/>
</dbReference>
<organism evidence="4 5">
    <name type="scientific">Hymenobacter ruricola</name>
    <dbReference type="NCBI Taxonomy" id="2791023"/>
    <lineage>
        <taxon>Bacteria</taxon>
        <taxon>Pseudomonadati</taxon>
        <taxon>Bacteroidota</taxon>
        <taxon>Cytophagia</taxon>
        <taxon>Cytophagales</taxon>
        <taxon>Hymenobacteraceae</taxon>
        <taxon>Hymenobacter</taxon>
    </lineage>
</organism>
<evidence type="ECO:0000256" key="1">
    <source>
        <dbReference type="ARBA" id="ARBA00023015"/>
    </source>
</evidence>
<dbReference type="Gene3D" id="1.10.10.60">
    <property type="entry name" value="Homeodomain-like"/>
    <property type="match status" value="2"/>
</dbReference>
<evidence type="ECO:0000313" key="4">
    <source>
        <dbReference type="EMBL" id="MBF9222768.1"/>
    </source>
</evidence>
<feature type="domain" description="HTH araC/xylS-type" evidence="3">
    <location>
        <begin position="221"/>
        <end position="319"/>
    </location>
</feature>
<keyword evidence="1" id="KW-0805">Transcription regulation</keyword>
<evidence type="ECO:0000259" key="3">
    <source>
        <dbReference type="PROSITE" id="PS01124"/>
    </source>
</evidence>
<evidence type="ECO:0000313" key="5">
    <source>
        <dbReference type="Proteomes" id="UP000618931"/>
    </source>
</evidence>
<name>A0ABS0I720_9BACT</name>
<dbReference type="EMBL" id="JADQDM010000009">
    <property type="protein sequence ID" value="MBF9222768.1"/>
    <property type="molecule type" value="Genomic_DNA"/>
</dbReference>
<dbReference type="InterPro" id="IPR052158">
    <property type="entry name" value="INH-QAR"/>
</dbReference>
<protein>
    <submittedName>
        <fullName evidence="4">Helix-turn-helix domain-containing protein</fullName>
    </submittedName>
</protein>
<dbReference type="SMART" id="SM00342">
    <property type="entry name" value="HTH_ARAC"/>
    <property type="match status" value="1"/>
</dbReference>
<dbReference type="InterPro" id="IPR002818">
    <property type="entry name" value="DJ-1/PfpI"/>
</dbReference>
<dbReference type="PANTHER" id="PTHR43130">
    <property type="entry name" value="ARAC-FAMILY TRANSCRIPTIONAL REGULATOR"/>
    <property type="match status" value="1"/>
</dbReference>
<accession>A0ABS0I720</accession>
<dbReference type="Gene3D" id="3.40.50.880">
    <property type="match status" value="1"/>
</dbReference>
<dbReference type="PANTHER" id="PTHR43130:SF11">
    <property type="entry name" value="TRANSCRIPTIONAL REGULATORY PROTEIN"/>
    <property type="match status" value="1"/>
</dbReference>
<evidence type="ECO:0000256" key="2">
    <source>
        <dbReference type="ARBA" id="ARBA00023163"/>
    </source>
</evidence>
<sequence length="330" mass="36316">MKHVSILVPAGEAVVGSIEGPHKVLSQVNDLLASLGQAPAFQVELVGLTRHKAFNRGLFTLRADRLLDEDFRTDLILIPAPHGDLVEAVALNQEFLPWIVRQHQAGAEVASLCLGAFILAATGLMDGKKCATHWLGAPQFAALYPAVHLVPEQVITDQEGLYSSGGAYSYLNLVLYLIEKHVSRDVAVCCAKVFQIDIGRHSQSPFVIFQGQKAHDDEPIRKAQEFIEQHVAGKISIDDLAARSCLSRRNFERRFRKATGNAVAEYVQRVKIEAAKMSLESSQDNVSEVMYSVGYSDTKAFRTLFKRLTGVSPLAYRDKYSRKGPVAQAA</sequence>
<comment type="caution">
    <text evidence="4">The sequence shown here is derived from an EMBL/GenBank/DDBJ whole genome shotgun (WGS) entry which is preliminary data.</text>
</comment>
<dbReference type="PROSITE" id="PS01124">
    <property type="entry name" value="HTH_ARAC_FAMILY_2"/>
    <property type="match status" value="1"/>
</dbReference>